<reference evidence="3 5" key="1">
    <citation type="submission" date="2016-10" db="EMBL/GenBank/DDBJ databases">
        <title>Comparative genomics between deep and shallow subseafloor isolates.</title>
        <authorList>
            <person name="Ishii S."/>
            <person name="Miller J.R."/>
            <person name="Sutton G."/>
            <person name="Suzuki S."/>
            <person name="Methe B."/>
            <person name="Inagaki F."/>
            <person name="Imachi H."/>
        </authorList>
    </citation>
    <scope>NUCLEOTIDE SEQUENCE [LARGE SCALE GENOMIC DNA]</scope>
    <source>
        <strain evidence="3 5">MO-MB1</strain>
    </source>
</reference>
<sequence length="280" mass="32040">MGAIYITVNYLDVYTETKDLLKYTSSSAVRVKILICLSEGHGTMSALKKETGITSSTISHNLSDLEKRKISTKKGEKYSLTPLGKIITINLIEYIKTNAAVSKFQRLWMGHDLSCIPLHLIKRIGDLHNSVLVESESGEIYKPHETYQKIISGSKYIKGVSPIFRFDYIGLYQKLVVEHDIDVELILTQEIVNQTMEGIEGDNLKYLQDFMSRDKVKFWVIPDDVNIAFTVTDKYLSLGLFHENGEYDNTKDLISDDHDAVTWGNQLFYHYRNQAEKLEL</sequence>
<evidence type="ECO:0000313" key="4">
    <source>
        <dbReference type="EMBL" id="NMO08693.1"/>
    </source>
</evidence>
<protein>
    <submittedName>
        <fullName evidence="3">Transcriptional regulator</fullName>
    </submittedName>
    <submittedName>
        <fullName evidence="4">Winged helix-turn-helix domain-containing protein</fullName>
    </submittedName>
</protein>
<evidence type="ECO:0000313" key="3">
    <source>
        <dbReference type="EMBL" id="AUB56146.1"/>
    </source>
</evidence>
<dbReference type="EMBL" id="JABBYL010000008">
    <property type="protein sequence ID" value="NMO08693.1"/>
    <property type="molecule type" value="Genomic_DNA"/>
</dbReference>
<dbReference type="InterPro" id="IPR013561">
    <property type="entry name" value="FilR1_middle_dom"/>
</dbReference>
<gene>
    <name evidence="3" type="ORF">BK007_09100</name>
    <name evidence="4" type="ORF">HG719_02435</name>
</gene>
<dbReference type="OrthoDB" id="11410at2157"/>
<proteinExistence type="predicted"/>
<dbReference type="InterPro" id="IPR036390">
    <property type="entry name" value="WH_DNA-bd_sf"/>
</dbReference>
<dbReference type="InterPro" id="IPR016490">
    <property type="entry name" value="Tscrpt_reg_HTH_AF0396-typ3"/>
</dbReference>
<dbReference type="PIRSF" id="PIRSF006692">
    <property type="entry name" value="TF_HTH_AF0396_prd"/>
    <property type="match status" value="1"/>
</dbReference>
<dbReference type="EMBL" id="CP017766">
    <property type="protein sequence ID" value="AUB56146.1"/>
    <property type="molecule type" value="Genomic_DNA"/>
</dbReference>
<evidence type="ECO:0000313" key="5">
    <source>
        <dbReference type="Proteomes" id="UP000232806"/>
    </source>
</evidence>
<evidence type="ECO:0000313" key="6">
    <source>
        <dbReference type="Proteomes" id="UP000591058"/>
    </source>
</evidence>
<dbReference type="SUPFAM" id="SSF46785">
    <property type="entry name" value="Winged helix' DNA-binding domain"/>
    <property type="match status" value="1"/>
</dbReference>
<dbReference type="Pfam" id="PF25213">
    <property type="entry name" value="HVO_A0261_N"/>
    <property type="match status" value="1"/>
</dbReference>
<dbReference type="Gene3D" id="1.10.10.10">
    <property type="entry name" value="Winged helix-like DNA-binding domain superfamily/Winged helix DNA-binding domain"/>
    <property type="match status" value="1"/>
</dbReference>
<dbReference type="Proteomes" id="UP000591058">
    <property type="component" value="Unassembled WGS sequence"/>
</dbReference>
<organism evidence="3 5">
    <name type="scientific">Methanobacterium subterraneum</name>
    <dbReference type="NCBI Taxonomy" id="59277"/>
    <lineage>
        <taxon>Archaea</taxon>
        <taxon>Methanobacteriati</taxon>
        <taxon>Methanobacteriota</taxon>
        <taxon>Methanomada group</taxon>
        <taxon>Methanobacteria</taxon>
        <taxon>Methanobacteriales</taxon>
        <taxon>Methanobacteriaceae</taxon>
        <taxon>Methanobacterium</taxon>
    </lineage>
</organism>
<dbReference type="InterPro" id="IPR011991">
    <property type="entry name" value="ArsR-like_HTH"/>
</dbReference>
<dbReference type="Pfam" id="PF08350">
    <property type="entry name" value="FilR1_middle"/>
    <property type="match status" value="1"/>
</dbReference>
<evidence type="ECO:0000259" key="2">
    <source>
        <dbReference type="Pfam" id="PF25213"/>
    </source>
</evidence>
<dbReference type="AlphaFoldDB" id="A0A2H4VDI1"/>
<feature type="domain" description="HVO-A0261-like N-terminal" evidence="2">
    <location>
        <begin position="22"/>
        <end position="97"/>
    </location>
</feature>
<name>A0A2H4VDI1_9EURY</name>
<evidence type="ECO:0000259" key="1">
    <source>
        <dbReference type="Pfam" id="PF08350"/>
    </source>
</evidence>
<feature type="domain" description="Methanogenesis regulatory protein FilR1 middle" evidence="1">
    <location>
        <begin position="140"/>
        <end position="274"/>
    </location>
</feature>
<dbReference type="GeneID" id="35121755"/>
<dbReference type="RefSeq" id="WP_100906121.1">
    <property type="nucleotide sequence ID" value="NZ_CP017766.1"/>
</dbReference>
<dbReference type="InterPro" id="IPR057527">
    <property type="entry name" value="HVO_A0261-like_N"/>
</dbReference>
<accession>A0A2H4VDI1</accession>
<dbReference type="InterPro" id="IPR036388">
    <property type="entry name" value="WH-like_DNA-bd_sf"/>
</dbReference>
<dbReference type="Proteomes" id="UP000232806">
    <property type="component" value="Chromosome"/>
</dbReference>
<dbReference type="CDD" id="cd00090">
    <property type="entry name" value="HTH_ARSR"/>
    <property type="match status" value="1"/>
</dbReference>
<reference evidence="4 6" key="2">
    <citation type="submission" date="2020-04" db="EMBL/GenBank/DDBJ databases">
        <title>Draft genome of Methanobacterium subterraneum isolated from animal feces.</title>
        <authorList>
            <person name="Ouboter H.T."/>
            <person name="Berger S."/>
            <person name="Gungor E."/>
            <person name="Jetten M.S.M."/>
            <person name="Welte C.U."/>
        </authorList>
    </citation>
    <scope>NUCLEOTIDE SEQUENCE [LARGE SCALE GENOMIC DNA]</scope>
    <source>
        <strain evidence="4">HO_2020</strain>
    </source>
</reference>